<sequence>MNQTENHDFEQQGWKIEHQQLLSRYHLKLWESQSQLQEVWSSPAVVDILKSYKLSSELDPEWYKAWHAWALANSIVESHYEHNQDASSVPAEIVQYHLVPAIQG</sequence>
<feature type="domain" description="PIK-related kinase FAT" evidence="1">
    <location>
        <begin position="11"/>
        <end position="104"/>
    </location>
</feature>
<dbReference type="AlphaFoldDB" id="A0A9Q3D9Z0"/>
<reference evidence="2" key="1">
    <citation type="submission" date="2021-03" db="EMBL/GenBank/DDBJ databases">
        <title>Draft genome sequence of rust myrtle Austropuccinia psidii MF-1, a brazilian biotype.</title>
        <authorList>
            <person name="Quecine M.C."/>
            <person name="Pachon D.M.R."/>
            <person name="Bonatelli M.L."/>
            <person name="Correr F.H."/>
            <person name="Franceschini L.M."/>
            <person name="Leite T.F."/>
            <person name="Margarido G.R.A."/>
            <person name="Almeida C.A."/>
            <person name="Ferrarezi J.A."/>
            <person name="Labate C.A."/>
        </authorList>
    </citation>
    <scope>NUCLEOTIDE SEQUENCE</scope>
    <source>
        <strain evidence="2">MF-1</strain>
    </source>
</reference>
<keyword evidence="3" id="KW-1185">Reference proteome</keyword>
<evidence type="ECO:0000313" key="3">
    <source>
        <dbReference type="Proteomes" id="UP000765509"/>
    </source>
</evidence>
<dbReference type="OrthoDB" id="381190at2759"/>
<dbReference type="Proteomes" id="UP000765509">
    <property type="component" value="Unassembled WGS sequence"/>
</dbReference>
<dbReference type="Pfam" id="PF02259">
    <property type="entry name" value="FAT"/>
    <property type="match status" value="1"/>
</dbReference>
<proteinExistence type="predicted"/>
<accession>A0A9Q3D9Z0</accession>
<protein>
    <recommendedName>
        <fullName evidence="1">PIK-related kinase FAT domain-containing protein</fullName>
    </recommendedName>
</protein>
<gene>
    <name evidence="2" type="ORF">O181_039249</name>
</gene>
<name>A0A9Q3D9Z0_9BASI</name>
<organism evidence="2 3">
    <name type="scientific">Austropuccinia psidii MF-1</name>
    <dbReference type="NCBI Taxonomy" id="1389203"/>
    <lineage>
        <taxon>Eukaryota</taxon>
        <taxon>Fungi</taxon>
        <taxon>Dikarya</taxon>
        <taxon>Basidiomycota</taxon>
        <taxon>Pucciniomycotina</taxon>
        <taxon>Pucciniomycetes</taxon>
        <taxon>Pucciniales</taxon>
        <taxon>Sphaerophragmiaceae</taxon>
        <taxon>Austropuccinia</taxon>
    </lineage>
</organism>
<comment type="caution">
    <text evidence="2">The sequence shown here is derived from an EMBL/GenBank/DDBJ whole genome shotgun (WGS) entry which is preliminary data.</text>
</comment>
<evidence type="ECO:0000313" key="2">
    <source>
        <dbReference type="EMBL" id="MBW0499534.1"/>
    </source>
</evidence>
<dbReference type="EMBL" id="AVOT02015314">
    <property type="protein sequence ID" value="MBW0499534.1"/>
    <property type="molecule type" value="Genomic_DNA"/>
</dbReference>
<evidence type="ECO:0000259" key="1">
    <source>
        <dbReference type="Pfam" id="PF02259"/>
    </source>
</evidence>
<dbReference type="InterPro" id="IPR003151">
    <property type="entry name" value="PIK-rel_kinase_FAT"/>
</dbReference>